<dbReference type="CDD" id="cd00064">
    <property type="entry name" value="FU"/>
    <property type="match status" value="1"/>
</dbReference>
<evidence type="ECO:0000313" key="18">
    <source>
        <dbReference type="EMBL" id="JAS90680.1"/>
    </source>
</evidence>
<evidence type="ECO:0000256" key="1">
    <source>
        <dbReference type="ARBA" id="ARBA00004479"/>
    </source>
</evidence>
<reference evidence="18" key="1">
    <citation type="submission" date="2015-11" db="EMBL/GenBank/DDBJ databases">
        <title>De novo transcriptome assembly of four potential Pierce s Disease insect vectors from Arizona vineyards.</title>
        <authorList>
            <person name="Tassone E.E."/>
        </authorList>
    </citation>
    <scope>NUCLEOTIDE SEQUENCE</scope>
</reference>
<evidence type="ECO:0000256" key="15">
    <source>
        <dbReference type="SAM" id="SignalP"/>
    </source>
</evidence>
<feature type="non-terminal residue" evidence="18">
    <location>
        <position position="333"/>
    </location>
</feature>
<dbReference type="GO" id="GO:0004714">
    <property type="term" value="F:transmembrane receptor protein tyrosine kinase activity"/>
    <property type="evidence" value="ECO:0007669"/>
    <property type="project" value="UniProtKB-EC"/>
</dbReference>
<evidence type="ECO:0000256" key="13">
    <source>
        <dbReference type="ARBA" id="ARBA00023180"/>
    </source>
</evidence>
<keyword evidence="10" id="KW-0472">Membrane</keyword>
<keyword evidence="12" id="KW-0675">Receptor</keyword>
<dbReference type="Pfam" id="PF01030">
    <property type="entry name" value="Recep_L_domain"/>
    <property type="match status" value="1"/>
</dbReference>
<protein>
    <recommendedName>
        <fullName evidence="2">receptor protein-tyrosine kinase</fullName>
        <ecNumber evidence="2">2.7.10.1</ecNumber>
    </recommendedName>
</protein>
<dbReference type="InterPro" id="IPR006211">
    <property type="entry name" value="Furin-like_Cys-rich_dom"/>
</dbReference>
<dbReference type="Gene3D" id="2.10.220.10">
    <property type="entry name" value="Hormone Receptor, Insulin-like Growth Factor Receptor 1, Chain A, domain 2"/>
    <property type="match status" value="1"/>
</dbReference>
<evidence type="ECO:0000256" key="5">
    <source>
        <dbReference type="ARBA" id="ARBA00022692"/>
    </source>
</evidence>
<keyword evidence="6" id="KW-0547">Nucleotide-binding</keyword>
<dbReference type="InterPro" id="IPR009030">
    <property type="entry name" value="Growth_fac_rcpt_cys_sf"/>
</dbReference>
<keyword evidence="13" id="KW-0325">Glycoprotein</keyword>
<name>A0A1B6IV06_9HEMI</name>
<dbReference type="Pfam" id="PF00757">
    <property type="entry name" value="Furin-like"/>
    <property type="match status" value="1"/>
</dbReference>
<evidence type="ECO:0000256" key="2">
    <source>
        <dbReference type="ARBA" id="ARBA00011902"/>
    </source>
</evidence>
<proteinExistence type="predicted"/>
<dbReference type="InterPro" id="IPR000494">
    <property type="entry name" value="Rcpt_L-dom"/>
</dbReference>
<evidence type="ECO:0000259" key="16">
    <source>
        <dbReference type="Pfam" id="PF00757"/>
    </source>
</evidence>
<dbReference type="SUPFAM" id="SSF57184">
    <property type="entry name" value="Growth factor receptor domain"/>
    <property type="match status" value="1"/>
</dbReference>
<evidence type="ECO:0000256" key="8">
    <source>
        <dbReference type="ARBA" id="ARBA00022840"/>
    </source>
</evidence>
<evidence type="ECO:0000256" key="10">
    <source>
        <dbReference type="ARBA" id="ARBA00023136"/>
    </source>
</evidence>
<dbReference type="Gene3D" id="3.80.20.20">
    <property type="entry name" value="Receptor L-domain"/>
    <property type="match status" value="1"/>
</dbReference>
<evidence type="ECO:0000256" key="11">
    <source>
        <dbReference type="ARBA" id="ARBA00023137"/>
    </source>
</evidence>
<dbReference type="SMART" id="SM00261">
    <property type="entry name" value="FU"/>
    <property type="match status" value="1"/>
</dbReference>
<dbReference type="AlphaFoldDB" id="A0A1B6IV06"/>
<keyword evidence="4" id="KW-0808">Transferase</keyword>
<evidence type="ECO:0000256" key="9">
    <source>
        <dbReference type="ARBA" id="ARBA00022989"/>
    </source>
</evidence>
<evidence type="ECO:0000256" key="14">
    <source>
        <dbReference type="ARBA" id="ARBA00051243"/>
    </source>
</evidence>
<evidence type="ECO:0000259" key="17">
    <source>
        <dbReference type="Pfam" id="PF01030"/>
    </source>
</evidence>
<evidence type="ECO:0000256" key="7">
    <source>
        <dbReference type="ARBA" id="ARBA00022777"/>
    </source>
</evidence>
<feature type="domain" description="Receptor L-domain" evidence="17">
    <location>
        <begin position="75"/>
        <end position="186"/>
    </location>
</feature>
<evidence type="ECO:0000256" key="12">
    <source>
        <dbReference type="ARBA" id="ARBA00023170"/>
    </source>
</evidence>
<evidence type="ECO:0000256" key="4">
    <source>
        <dbReference type="ARBA" id="ARBA00022679"/>
    </source>
</evidence>
<dbReference type="EMBL" id="GECU01017026">
    <property type="protein sequence ID" value="JAS90680.1"/>
    <property type="molecule type" value="Transcribed_RNA"/>
</dbReference>
<dbReference type="SUPFAM" id="SSF52058">
    <property type="entry name" value="L domain-like"/>
    <property type="match status" value="1"/>
</dbReference>
<feature type="chain" id="PRO_5008585315" description="receptor protein-tyrosine kinase" evidence="15">
    <location>
        <begin position="25"/>
        <end position="333"/>
    </location>
</feature>
<organism evidence="18">
    <name type="scientific">Homalodisca liturata</name>
    <dbReference type="NCBI Taxonomy" id="320908"/>
    <lineage>
        <taxon>Eukaryota</taxon>
        <taxon>Metazoa</taxon>
        <taxon>Ecdysozoa</taxon>
        <taxon>Arthropoda</taxon>
        <taxon>Hexapoda</taxon>
        <taxon>Insecta</taxon>
        <taxon>Pterygota</taxon>
        <taxon>Neoptera</taxon>
        <taxon>Paraneoptera</taxon>
        <taxon>Hemiptera</taxon>
        <taxon>Auchenorrhyncha</taxon>
        <taxon>Membracoidea</taxon>
        <taxon>Cicadellidae</taxon>
        <taxon>Cicadellinae</taxon>
        <taxon>Proconiini</taxon>
        <taxon>Homalodisca</taxon>
    </lineage>
</organism>
<keyword evidence="9" id="KW-1133">Transmembrane helix</keyword>
<comment type="subcellular location">
    <subcellularLocation>
        <location evidence="1">Membrane</location>
        <topology evidence="1">Single-pass type I membrane protein</topology>
    </subcellularLocation>
</comment>
<keyword evidence="11" id="KW-0829">Tyrosine-protein kinase</keyword>
<gene>
    <name evidence="18" type="ORF">g.31567</name>
</gene>
<keyword evidence="3" id="KW-0597">Phosphoprotein</keyword>
<dbReference type="InterPro" id="IPR006212">
    <property type="entry name" value="Furin_repeat"/>
</dbReference>
<keyword evidence="15" id="KW-0732">Signal</keyword>
<comment type="catalytic activity">
    <reaction evidence="14">
        <text>L-tyrosyl-[protein] + ATP = O-phospho-L-tyrosyl-[protein] + ADP + H(+)</text>
        <dbReference type="Rhea" id="RHEA:10596"/>
        <dbReference type="Rhea" id="RHEA-COMP:10136"/>
        <dbReference type="Rhea" id="RHEA-COMP:20101"/>
        <dbReference type="ChEBI" id="CHEBI:15378"/>
        <dbReference type="ChEBI" id="CHEBI:30616"/>
        <dbReference type="ChEBI" id="CHEBI:46858"/>
        <dbReference type="ChEBI" id="CHEBI:61978"/>
        <dbReference type="ChEBI" id="CHEBI:456216"/>
        <dbReference type="EC" id="2.7.10.1"/>
    </reaction>
</comment>
<dbReference type="EC" id="2.7.10.1" evidence="2"/>
<evidence type="ECO:0000256" key="6">
    <source>
        <dbReference type="ARBA" id="ARBA00022741"/>
    </source>
</evidence>
<dbReference type="GO" id="GO:0016020">
    <property type="term" value="C:membrane"/>
    <property type="evidence" value="ECO:0007669"/>
    <property type="project" value="UniProtKB-SubCell"/>
</dbReference>
<feature type="signal peptide" evidence="15">
    <location>
        <begin position="1"/>
        <end position="24"/>
    </location>
</feature>
<accession>A0A1B6IV06</accession>
<keyword evidence="5" id="KW-0812">Transmembrane</keyword>
<sequence>MKGQISVQPILFLVLLAMSGRVTSENSSKVTTLSPTTATDLTTNTTTTTTSPLHKICSDDIDIRNHVSLFRKLKNCGVVDGYLQIVLIEHANDTDFEDLSFPDLREITKYLLFYRVSGLRSIGKLFPNLALIRGNTLFEDYAFIIFDMFHLEEVGLSRLSEISRGAVRIEKNPNLCFLDTINWQLIAKWDLEKNHINTRQQPADCPTSTVCRQAGCPLDLCWNSDFCQIPNNNTYNNCDSQCLGGCYGPGPKACHSCRNYLTLGNECVQTCPNNTYLLLNRRCVSKEYCFKLKDSSNELTKNLHYVIFNGSCIANCPPAYEMTTDKESCKKCP</sequence>
<dbReference type="InterPro" id="IPR036941">
    <property type="entry name" value="Rcpt_L-dom_sf"/>
</dbReference>
<dbReference type="GO" id="GO:0005524">
    <property type="term" value="F:ATP binding"/>
    <property type="evidence" value="ECO:0007669"/>
    <property type="project" value="UniProtKB-KW"/>
</dbReference>
<feature type="domain" description="Furin-like cysteine-rich" evidence="16">
    <location>
        <begin position="205"/>
        <end position="332"/>
    </location>
</feature>
<keyword evidence="8" id="KW-0067">ATP-binding</keyword>
<evidence type="ECO:0000256" key="3">
    <source>
        <dbReference type="ARBA" id="ARBA00022553"/>
    </source>
</evidence>
<keyword evidence="7" id="KW-0418">Kinase</keyword>